<evidence type="ECO:0000313" key="3">
    <source>
        <dbReference type="Proteomes" id="UP000826793"/>
    </source>
</evidence>
<dbReference type="PANTHER" id="PTHR37806:SF1">
    <property type="entry name" value="PEPTIDASE C39-LIKE DOMAIN-CONTAINING PROTEIN"/>
    <property type="match status" value="1"/>
</dbReference>
<comment type="caution">
    <text evidence="2">The sequence shown here is derived from an EMBL/GenBank/DDBJ whole genome shotgun (WGS) entry which is preliminary data.</text>
</comment>
<dbReference type="AlphaFoldDB" id="A0A9D2MWQ7"/>
<reference evidence="2" key="2">
    <citation type="submission" date="2021-04" db="EMBL/GenBank/DDBJ databases">
        <authorList>
            <person name="Gilroy R."/>
        </authorList>
    </citation>
    <scope>NUCLEOTIDE SEQUENCE</scope>
    <source>
        <strain evidence="2">CHK185-1770</strain>
    </source>
</reference>
<dbReference type="Gene3D" id="3.90.70.10">
    <property type="entry name" value="Cysteine proteinases"/>
    <property type="match status" value="1"/>
</dbReference>
<feature type="domain" description="Peptidase C39-like" evidence="1">
    <location>
        <begin position="12"/>
        <end position="183"/>
    </location>
</feature>
<organism evidence="2 3">
    <name type="scientific">Candidatus Acutalibacter pullicola</name>
    <dbReference type="NCBI Taxonomy" id="2838417"/>
    <lineage>
        <taxon>Bacteria</taxon>
        <taxon>Bacillati</taxon>
        <taxon>Bacillota</taxon>
        <taxon>Clostridia</taxon>
        <taxon>Eubacteriales</taxon>
        <taxon>Acutalibacteraceae</taxon>
        <taxon>Acutalibacter</taxon>
    </lineage>
</organism>
<proteinExistence type="predicted"/>
<reference evidence="2" key="1">
    <citation type="journal article" date="2021" name="PeerJ">
        <title>Extensive microbial diversity within the chicken gut microbiome revealed by metagenomics and culture.</title>
        <authorList>
            <person name="Gilroy R."/>
            <person name="Ravi A."/>
            <person name="Getino M."/>
            <person name="Pursley I."/>
            <person name="Horton D.L."/>
            <person name="Alikhan N.F."/>
            <person name="Baker D."/>
            <person name="Gharbi K."/>
            <person name="Hall N."/>
            <person name="Watson M."/>
            <person name="Adriaenssens E.M."/>
            <person name="Foster-Nyarko E."/>
            <person name="Jarju S."/>
            <person name="Secka A."/>
            <person name="Antonio M."/>
            <person name="Oren A."/>
            <person name="Chaudhuri R.R."/>
            <person name="La Ragione R."/>
            <person name="Hildebrand F."/>
            <person name="Pallen M.J."/>
        </authorList>
    </citation>
    <scope>NUCLEOTIDE SEQUENCE</scope>
    <source>
        <strain evidence="2">CHK185-1770</strain>
    </source>
</reference>
<gene>
    <name evidence="2" type="ORF">H9710_05340</name>
</gene>
<dbReference type="PANTHER" id="PTHR37806">
    <property type="entry name" value="LMO0724 PROTEIN"/>
    <property type="match status" value="1"/>
</dbReference>
<dbReference type="Proteomes" id="UP000826793">
    <property type="component" value="Unassembled WGS sequence"/>
</dbReference>
<dbReference type="Pfam" id="PF13529">
    <property type="entry name" value="Peptidase_C39_2"/>
    <property type="match status" value="1"/>
</dbReference>
<dbReference type="EMBL" id="DWXG01000041">
    <property type="protein sequence ID" value="HJB97990.1"/>
    <property type="molecule type" value="Genomic_DNA"/>
</dbReference>
<protein>
    <submittedName>
        <fullName evidence="2">C39 family peptidase</fullName>
    </submittedName>
</protein>
<sequence length="214" mass="23388">MGVETSCVRQVLDAPFIDQREKYPTGCESVSAVMALQYAGVDITVEEFIDGYLPQGEAPHRDGSGTWVGANPWKEFLGSPYEESGWGCYAPVITGALERVLQEEDGVSLEVRELEGEELSTLCRDYVENGMPVIVWATISMEEPVPSTTFVLEDTGELFTWMYPLHCLLLTGECGGSYLFNDPLEGKNVAYPKEQVETAYAGVGMQAVVLVPAG</sequence>
<name>A0A9D2MWQ7_9FIRM</name>
<evidence type="ECO:0000259" key="1">
    <source>
        <dbReference type="Pfam" id="PF13529"/>
    </source>
</evidence>
<evidence type="ECO:0000313" key="2">
    <source>
        <dbReference type="EMBL" id="HJB97990.1"/>
    </source>
</evidence>
<dbReference type="InterPro" id="IPR039564">
    <property type="entry name" value="Peptidase_C39-like"/>
</dbReference>
<accession>A0A9D2MWQ7</accession>